<dbReference type="InterPro" id="IPR001501">
    <property type="entry name" value="Ni-dep_hyd_lsu"/>
</dbReference>
<dbReference type="GO" id="GO:0008901">
    <property type="term" value="F:ferredoxin hydrogenase activity"/>
    <property type="evidence" value="ECO:0007669"/>
    <property type="project" value="InterPro"/>
</dbReference>
<dbReference type="Gene3D" id="1.10.645.10">
    <property type="entry name" value="Cytochrome-c3 Hydrogenase, chain B"/>
    <property type="match status" value="1"/>
</dbReference>
<dbReference type="InterPro" id="IPR029014">
    <property type="entry name" value="NiFe-Hase_large"/>
</dbReference>
<organism evidence="5 6">
    <name type="scientific">Methanoregula boonei (strain DSM 21154 / JCM 14090 / 6A8)</name>
    <dbReference type="NCBI Taxonomy" id="456442"/>
    <lineage>
        <taxon>Archaea</taxon>
        <taxon>Methanobacteriati</taxon>
        <taxon>Methanobacteriota</taxon>
        <taxon>Stenosarchaea group</taxon>
        <taxon>Methanomicrobia</taxon>
        <taxon>Methanomicrobiales</taxon>
        <taxon>Methanoregulaceae</taxon>
        <taxon>Methanoregula</taxon>
    </lineage>
</organism>
<evidence type="ECO:0000256" key="1">
    <source>
        <dbReference type="ARBA" id="ARBA00023002"/>
    </source>
</evidence>
<dbReference type="EC" id="1.12.98.1" evidence="2"/>
<keyword evidence="3" id="KW-0460">Magnesium</keyword>
<feature type="binding site" evidence="3">
    <location>
        <position position="435"/>
    </location>
    <ligand>
        <name>Fe cation</name>
        <dbReference type="ChEBI" id="CHEBI:24875"/>
    </ligand>
</feature>
<dbReference type="PROSITE" id="PS00507">
    <property type="entry name" value="NI_HGENASE_L_1"/>
    <property type="match status" value="1"/>
</dbReference>
<dbReference type="InterPro" id="IPR018194">
    <property type="entry name" value="Ni-dep_hyd_lsu_Ni_BS"/>
</dbReference>
<dbReference type="GO" id="GO:0050454">
    <property type="term" value="F:coenzyme F420 hydrogenase activity"/>
    <property type="evidence" value="ECO:0007669"/>
    <property type="project" value="UniProtKB-EC"/>
</dbReference>
<dbReference type="SUPFAM" id="SSF56762">
    <property type="entry name" value="HydB/Nqo4-like"/>
    <property type="match status" value="1"/>
</dbReference>
<comment type="cofactor">
    <cofactor evidence="3">
        <name>Fe cation</name>
        <dbReference type="ChEBI" id="CHEBI:24875"/>
    </cofactor>
</comment>
<name>A7I9X6_METB6</name>
<sequence length="438" mass="47803">MTRVISISPTIRHEGKSGLVLDVDEKGIVTRGDWVGLSPVRGIERFCTGKKMHQVPKIASRTCGICPVPHVLAGVGAMEASIGCEVPKDALLLRRIIHSASRLSVHALHAFMVLPDLYYPGTDTRINPYSPEPRARAIADRIQRIREIGQDCVQIAGGEAIHPGNPRVGGMYRNISPQAKTKLFDLAKEGNVLAHEHLDCMLALIRDFSRREWVEIGGARVPVPKNLGYHNQGYLATDPLYGTSSLEEHPSFDLARYAEVSPEHWYRGPGEVTYGDPTYPGGGTLPEGTAFDPAREMCPAVPIYDGQPVEVGAAARLRRFSNFDEKGTIGQLVARQMECIPAVTELEDCIDRLNPAGAVRAGTLPPGDGKPGWAANEAPRGTLVHITRVKDRKVRFFKMIVPTSWNMPTAGLALAGSPWQLAEFVIRGYDPCISCASH</sequence>
<protein>
    <recommendedName>
        <fullName evidence="2">Coenzyme F420 hydrogenase subunit alpha</fullName>
        <ecNumber evidence="2">1.12.98.1</ecNumber>
    </recommendedName>
</protein>
<comment type="similarity">
    <text evidence="4">Belongs to the [NiFe]/[NiFeSe] hydrogenase large subunit family.</text>
</comment>
<keyword evidence="3 4" id="KW-0479">Metal-binding</keyword>
<feature type="binding site" evidence="3">
    <location>
        <position position="44"/>
    </location>
    <ligand>
        <name>Mg(2+)</name>
        <dbReference type="ChEBI" id="CHEBI:18420"/>
    </ligand>
</feature>
<evidence type="ECO:0000313" key="6">
    <source>
        <dbReference type="Proteomes" id="UP000002408"/>
    </source>
</evidence>
<feature type="binding site" evidence="3">
    <location>
        <position position="399"/>
    </location>
    <ligand>
        <name>Mg(2+)</name>
        <dbReference type="ChEBI" id="CHEBI:18420"/>
    </ligand>
</feature>
<keyword evidence="1 4" id="KW-0560">Oxidoreductase</keyword>
<dbReference type="GO" id="GO:0050660">
    <property type="term" value="F:flavin adenine dinucleotide binding"/>
    <property type="evidence" value="ECO:0007669"/>
    <property type="project" value="InterPro"/>
</dbReference>
<dbReference type="STRING" id="456442.Mboo_2023"/>
<dbReference type="PANTHER" id="PTHR43600">
    <property type="entry name" value="COENZYME F420 HYDROGENASE, SUBUNIT ALPHA"/>
    <property type="match status" value="1"/>
</dbReference>
<dbReference type="NCBIfam" id="TIGR03295">
    <property type="entry name" value="frhA"/>
    <property type="match status" value="1"/>
</dbReference>
<evidence type="ECO:0000256" key="2">
    <source>
        <dbReference type="NCBIfam" id="TIGR03295"/>
    </source>
</evidence>
<keyword evidence="3" id="KW-0408">Iron</keyword>
<dbReference type="RefSeq" id="WP_012107592.1">
    <property type="nucleotide sequence ID" value="NC_009712.1"/>
</dbReference>
<feature type="binding site" evidence="3">
    <location>
        <position position="63"/>
    </location>
    <ligand>
        <name>Ni(2+)</name>
        <dbReference type="ChEBI" id="CHEBI:49786"/>
    </ligand>
</feature>
<reference evidence="6" key="1">
    <citation type="journal article" date="2015" name="Microbiology">
        <title>Genome of Methanoregula boonei 6A8 reveals adaptations to oligotrophic peatland environments.</title>
        <authorList>
            <person name="Braeuer S."/>
            <person name="Cadillo-Quiroz H."/>
            <person name="Kyrpides N."/>
            <person name="Woyke T."/>
            <person name="Goodwin L."/>
            <person name="Detter C."/>
            <person name="Podell S."/>
            <person name="Yavitt J.B."/>
            <person name="Zinder S.H."/>
        </authorList>
    </citation>
    <scope>NUCLEOTIDE SEQUENCE [LARGE SCALE GENOMIC DNA]</scope>
    <source>
        <strain evidence="6">DSM 21154 / JCM 14090 / 6A8</strain>
    </source>
</reference>
<dbReference type="GO" id="GO:0051536">
    <property type="term" value="F:iron-sulfur cluster binding"/>
    <property type="evidence" value="ECO:0007669"/>
    <property type="project" value="InterPro"/>
</dbReference>
<feature type="binding site" evidence="3">
    <location>
        <position position="66"/>
    </location>
    <ligand>
        <name>Fe cation</name>
        <dbReference type="ChEBI" id="CHEBI:24875"/>
    </ligand>
</feature>
<dbReference type="InterPro" id="IPR017682">
    <property type="entry name" value="Coenz_F420_hydrogenase_asu"/>
</dbReference>
<dbReference type="EMBL" id="CP000780">
    <property type="protein sequence ID" value="ABS56537.1"/>
    <property type="molecule type" value="Genomic_DNA"/>
</dbReference>
<dbReference type="KEGG" id="mbn:Mboo_2023"/>
<evidence type="ECO:0000256" key="4">
    <source>
        <dbReference type="RuleBase" id="RU003896"/>
    </source>
</evidence>
<comment type="cofactor">
    <cofactor evidence="3">
        <name>Ni(2+)</name>
        <dbReference type="ChEBI" id="CHEBI:49786"/>
    </cofactor>
</comment>
<dbReference type="HOGENOM" id="CLU_044556_1_0_2"/>
<feature type="binding site" evidence="3">
    <location>
        <position position="432"/>
    </location>
    <ligand>
        <name>Ni(2+)</name>
        <dbReference type="ChEBI" id="CHEBI:49786"/>
    </ligand>
</feature>
<dbReference type="Pfam" id="PF00374">
    <property type="entry name" value="NiFeSe_Hases"/>
    <property type="match status" value="2"/>
</dbReference>
<dbReference type="Proteomes" id="UP000002408">
    <property type="component" value="Chromosome"/>
</dbReference>
<dbReference type="eggNOG" id="arCOG01549">
    <property type="taxonomic scope" value="Archaea"/>
</dbReference>
<accession>A7I9X6</accession>
<proteinExistence type="inferred from homology"/>
<keyword evidence="6" id="KW-1185">Reference proteome</keyword>
<dbReference type="OrthoDB" id="42371at2157"/>
<dbReference type="PROSITE" id="PS00508">
    <property type="entry name" value="NI_HGENASE_L_2"/>
    <property type="match status" value="1"/>
</dbReference>
<evidence type="ECO:0000256" key="3">
    <source>
        <dbReference type="PIRSR" id="PIRSR601501-1"/>
    </source>
</evidence>
<feature type="binding site" evidence="3">
    <location>
        <position position="438"/>
    </location>
    <ligand>
        <name>Mg(2+)</name>
        <dbReference type="ChEBI" id="CHEBI:18420"/>
    </ligand>
</feature>
<dbReference type="GeneID" id="5411828"/>
<dbReference type="AlphaFoldDB" id="A7I9X6"/>
<dbReference type="GO" id="GO:0016151">
    <property type="term" value="F:nickel cation binding"/>
    <property type="evidence" value="ECO:0007669"/>
    <property type="project" value="InterPro"/>
</dbReference>
<gene>
    <name evidence="5" type="ordered locus">Mboo_2023</name>
</gene>
<dbReference type="PANTHER" id="PTHR43600:SF1">
    <property type="entry name" value="COENZYME F420 HYDROGENASE SUBUNIT ALPHA"/>
    <property type="match status" value="1"/>
</dbReference>
<evidence type="ECO:0000313" key="5">
    <source>
        <dbReference type="EMBL" id="ABS56537.1"/>
    </source>
</evidence>
<keyword evidence="3 4" id="KW-0533">Nickel</keyword>
<feature type="binding site" evidence="3">
    <location>
        <position position="66"/>
    </location>
    <ligand>
        <name>Ni(2+)</name>
        <dbReference type="ChEBI" id="CHEBI:49786"/>
    </ligand>
</feature>